<name>A0A074ZW39_OPIVI</name>
<organism evidence="1 2">
    <name type="scientific">Opisthorchis viverrini</name>
    <name type="common">Southeast Asian liver fluke</name>
    <dbReference type="NCBI Taxonomy" id="6198"/>
    <lineage>
        <taxon>Eukaryota</taxon>
        <taxon>Metazoa</taxon>
        <taxon>Spiralia</taxon>
        <taxon>Lophotrochozoa</taxon>
        <taxon>Platyhelminthes</taxon>
        <taxon>Trematoda</taxon>
        <taxon>Digenea</taxon>
        <taxon>Opisthorchiida</taxon>
        <taxon>Opisthorchiata</taxon>
        <taxon>Opisthorchiidae</taxon>
        <taxon>Opisthorchis</taxon>
    </lineage>
</organism>
<proteinExistence type="predicted"/>
<dbReference type="KEGG" id="ovi:T265_02390"/>
<dbReference type="Proteomes" id="UP000054324">
    <property type="component" value="Unassembled WGS sequence"/>
</dbReference>
<accession>A0A074ZW39</accession>
<dbReference type="AlphaFoldDB" id="A0A074ZW39"/>
<dbReference type="EMBL" id="KL596647">
    <property type="protein sequence ID" value="KER31336.1"/>
    <property type="molecule type" value="Genomic_DNA"/>
</dbReference>
<dbReference type="GeneID" id="20316578"/>
<dbReference type="CTD" id="20316578"/>
<dbReference type="RefSeq" id="XP_009164887.1">
    <property type="nucleotide sequence ID" value="XM_009166623.1"/>
</dbReference>
<evidence type="ECO:0000313" key="2">
    <source>
        <dbReference type="Proteomes" id="UP000054324"/>
    </source>
</evidence>
<evidence type="ECO:0000313" key="1">
    <source>
        <dbReference type="EMBL" id="KER31336.1"/>
    </source>
</evidence>
<reference evidence="1 2" key="1">
    <citation type="submission" date="2013-11" db="EMBL/GenBank/DDBJ databases">
        <title>Opisthorchis viverrini - life in the bile duct.</title>
        <authorList>
            <person name="Young N.D."/>
            <person name="Nagarajan N."/>
            <person name="Lin S.J."/>
            <person name="Korhonen P.K."/>
            <person name="Jex A.R."/>
            <person name="Hall R.S."/>
            <person name="Safavi-Hemami H."/>
            <person name="Kaewkong W."/>
            <person name="Bertrand D."/>
            <person name="Gao S."/>
            <person name="Seet Q."/>
            <person name="Wongkham S."/>
            <person name="Teh B.T."/>
            <person name="Wongkham C."/>
            <person name="Intapan P.M."/>
            <person name="Maleewong W."/>
            <person name="Yang X."/>
            <person name="Hu M."/>
            <person name="Wang Z."/>
            <person name="Hofmann A."/>
            <person name="Sternberg P.W."/>
            <person name="Tan P."/>
            <person name="Wang J."/>
            <person name="Gasser R.B."/>
        </authorList>
    </citation>
    <scope>NUCLEOTIDE SEQUENCE [LARGE SCALE GENOMIC DNA]</scope>
</reference>
<gene>
    <name evidence="1" type="ORF">T265_02390</name>
</gene>
<protein>
    <submittedName>
        <fullName evidence="1">Uncharacterized protein</fullName>
    </submittedName>
</protein>
<keyword evidence="2" id="KW-1185">Reference proteome</keyword>
<sequence>MGKTNRLNRGGSIAATDGVEFNLLAVASNEGREIALHQGSPNHNLGIGDLLPRRQSPPSQWVLEYETEDRVVDPEHLPLIER</sequence>